<feature type="transmembrane region" description="Helical" evidence="1">
    <location>
        <begin position="12"/>
        <end position="30"/>
    </location>
</feature>
<keyword evidence="4" id="KW-1185">Reference proteome</keyword>
<evidence type="ECO:0000259" key="2">
    <source>
        <dbReference type="Pfam" id="PF02698"/>
    </source>
</evidence>
<keyword evidence="1" id="KW-1133">Transmembrane helix</keyword>
<dbReference type="InterPro" id="IPR051599">
    <property type="entry name" value="Cell_Envelope_Assoc"/>
</dbReference>
<dbReference type="PANTHER" id="PTHR30336:SF4">
    <property type="entry name" value="ENVELOPE BIOGENESIS FACTOR ELYC"/>
    <property type="match status" value="1"/>
</dbReference>
<reference evidence="3 4" key="1">
    <citation type="submission" date="2023-12" db="EMBL/GenBank/DDBJ databases">
        <title>Description of an unclassified Opitutus bacterium of Verrucomicrobiota.</title>
        <authorList>
            <person name="Zhang D.-F."/>
        </authorList>
    </citation>
    <scope>NUCLEOTIDE SEQUENCE [LARGE SCALE GENOMIC DNA]</scope>
    <source>
        <strain evidence="3 4">WL0086</strain>
    </source>
</reference>
<dbReference type="InterPro" id="IPR003848">
    <property type="entry name" value="DUF218"/>
</dbReference>
<feature type="domain" description="DUF218" evidence="2">
    <location>
        <begin position="89"/>
        <end position="251"/>
    </location>
</feature>
<dbReference type="RefSeq" id="WP_221030114.1">
    <property type="nucleotide sequence ID" value="NZ_CP139781.1"/>
</dbReference>
<organism evidence="3 4">
    <name type="scientific">Actomonas aquatica</name>
    <dbReference type="NCBI Taxonomy" id="2866162"/>
    <lineage>
        <taxon>Bacteria</taxon>
        <taxon>Pseudomonadati</taxon>
        <taxon>Verrucomicrobiota</taxon>
        <taxon>Opitutia</taxon>
        <taxon>Opitutales</taxon>
        <taxon>Opitutaceae</taxon>
        <taxon>Actomonas</taxon>
    </lineage>
</organism>
<evidence type="ECO:0000256" key="1">
    <source>
        <dbReference type="SAM" id="Phobius"/>
    </source>
</evidence>
<name>A0ABZ1C8Z0_9BACT</name>
<keyword evidence="1" id="KW-0472">Membrane</keyword>
<feature type="transmembrane region" description="Helical" evidence="1">
    <location>
        <begin position="37"/>
        <end position="57"/>
    </location>
</feature>
<evidence type="ECO:0000313" key="4">
    <source>
        <dbReference type="Proteomes" id="UP000738431"/>
    </source>
</evidence>
<keyword evidence="1" id="KW-0812">Transmembrane</keyword>
<gene>
    <name evidence="3" type="ORF">K1X11_023195</name>
</gene>
<accession>A0ABZ1C8Z0</accession>
<dbReference type="CDD" id="cd06259">
    <property type="entry name" value="YdcF-like"/>
    <property type="match status" value="1"/>
</dbReference>
<protein>
    <submittedName>
        <fullName evidence="3">ElyC/SanA/YdcF family protein</fullName>
    </submittedName>
</protein>
<sequence>MLLLLKRLAGTLLMPLSLVFLLQLVALSLWSRQRKRAAAATSITGLLLLLLACNEGIADRTLQSLESRHAPLPDGLTQALPAPAPDARYILILGGGHFDTDAMAPTNRLANASLGRLVEGVRLARLLPNTQLLTCGPVPTHGHESHAHVLARAAISLGIDPARITELAEVHDTHDEVHAAQAIIGDAPVLLVTSAWHMPRALGLAHAAGLNATPAPADFVAEPQQHRLSAWFTFSVWGLQRNTLASREYLGLAWTALRGQR</sequence>
<dbReference type="Proteomes" id="UP000738431">
    <property type="component" value="Chromosome"/>
</dbReference>
<proteinExistence type="predicted"/>
<dbReference type="PANTHER" id="PTHR30336">
    <property type="entry name" value="INNER MEMBRANE PROTEIN, PROBABLE PERMEASE"/>
    <property type="match status" value="1"/>
</dbReference>
<dbReference type="Pfam" id="PF02698">
    <property type="entry name" value="DUF218"/>
    <property type="match status" value="1"/>
</dbReference>
<evidence type="ECO:0000313" key="3">
    <source>
        <dbReference type="EMBL" id="WRQ87728.1"/>
    </source>
</evidence>
<dbReference type="EMBL" id="CP139781">
    <property type="protein sequence ID" value="WRQ87728.1"/>
    <property type="molecule type" value="Genomic_DNA"/>
</dbReference>